<dbReference type="GO" id="GO:0000978">
    <property type="term" value="F:RNA polymerase II cis-regulatory region sequence-specific DNA binding"/>
    <property type="evidence" value="ECO:0007669"/>
    <property type="project" value="TreeGrafter"/>
</dbReference>
<feature type="region of interest" description="Disordered" evidence="6">
    <location>
        <begin position="150"/>
        <end position="170"/>
    </location>
</feature>
<dbReference type="Proteomes" id="UP000316270">
    <property type="component" value="Chromosome 3"/>
</dbReference>
<sequence length="461" mass="51623">MSNIATFDLKEWMDFPDYGSAFEGYADTQASFENQNHFDTGYDQLVPMTIDGQYRLPEFSPYNAFLDVPVGNFPSPASTGHNVPLRQHDQKLYSSNILAQPVASGQQYQAPVQPGYEGFLQNDYASPQYGQPFVPSHDLTPFNGTWGSGLSPSQRSIASPGTCNSAPSAGCQEVSHSASLSHLDRPLGPGEILAQASQPMFDTRAKFLDHQQGHYDQICKARPVDTEYRCGWHACKTGHTFQNKPALRRHVKQHIKPYMCTAPSCGLYFSRKSDVERHVRTKHSQHLLYCPVEECDRHIHGFPRKDKLDEHTRKAHDNFLCKFAHCKAQVLESAREEHVADFHSGRKTARASEKTREYYFFEEIEGIFECSLPGCESTTSRFNSKLAYRHLRFAHSMDGWYSDSVVRRSARDTTVSGTAENPFIIKNHDGRKVSPCKVCAGSTTVPALEKVSGSVLGEGAN</sequence>
<dbReference type="InterPro" id="IPR013087">
    <property type="entry name" value="Znf_C2H2_type"/>
</dbReference>
<keyword evidence="3 5" id="KW-0863">Zinc-finger</keyword>
<evidence type="ECO:0000256" key="5">
    <source>
        <dbReference type="PROSITE-ProRule" id="PRU00042"/>
    </source>
</evidence>
<dbReference type="EMBL" id="CP042187">
    <property type="protein sequence ID" value="QDS69683.1"/>
    <property type="molecule type" value="Genomic_DNA"/>
</dbReference>
<proteinExistence type="predicted"/>
<dbReference type="PANTHER" id="PTHR19818">
    <property type="entry name" value="ZINC FINGER PROTEIN ZIC AND GLI"/>
    <property type="match status" value="1"/>
</dbReference>
<keyword evidence="4" id="KW-0862">Zinc</keyword>
<evidence type="ECO:0000313" key="8">
    <source>
        <dbReference type="EMBL" id="QDS69683.1"/>
    </source>
</evidence>
<dbReference type="InterPro" id="IPR050329">
    <property type="entry name" value="GLI_C2H2-zinc-finger"/>
</dbReference>
<evidence type="ECO:0000313" key="9">
    <source>
        <dbReference type="Proteomes" id="UP000316270"/>
    </source>
</evidence>
<gene>
    <name evidence="8" type="ORF">FKW77_009646</name>
</gene>
<keyword evidence="9" id="KW-1185">Reference proteome</keyword>
<dbReference type="PROSITE" id="PS50157">
    <property type="entry name" value="ZINC_FINGER_C2H2_2"/>
    <property type="match status" value="1"/>
</dbReference>
<dbReference type="PROSITE" id="PS00028">
    <property type="entry name" value="ZINC_FINGER_C2H2_1"/>
    <property type="match status" value="1"/>
</dbReference>
<dbReference type="GO" id="GO:0045944">
    <property type="term" value="P:positive regulation of transcription by RNA polymerase II"/>
    <property type="evidence" value="ECO:0007669"/>
    <property type="project" value="UniProtKB-ARBA"/>
</dbReference>
<evidence type="ECO:0000256" key="4">
    <source>
        <dbReference type="ARBA" id="ARBA00022833"/>
    </source>
</evidence>
<dbReference type="STRING" id="50376.A0A517L229"/>
<accession>A0A517L229</accession>
<dbReference type="SMART" id="SM00355">
    <property type="entry name" value="ZnF_C2H2"/>
    <property type="match status" value="4"/>
</dbReference>
<dbReference type="OrthoDB" id="2687452at2759"/>
<dbReference type="GO" id="GO:0008270">
    <property type="term" value="F:zinc ion binding"/>
    <property type="evidence" value="ECO:0007669"/>
    <property type="project" value="UniProtKB-KW"/>
</dbReference>
<dbReference type="GO" id="GO:0005634">
    <property type="term" value="C:nucleus"/>
    <property type="evidence" value="ECO:0007669"/>
    <property type="project" value="UniProtKB-ARBA"/>
</dbReference>
<keyword evidence="2" id="KW-0677">Repeat</keyword>
<dbReference type="Gene3D" id="3.30.160.60">
    <property type="entry name" value="Classic Zinc Finger"/>
    <property type="match status" value="1"/>
</dbReference>
<dbReference type="SUPFAM" id="SSF57667">
    <property type="entry name" value="beta-beta-alpha zinc fingers"/>
    <property type="match status" value="1"/>
</dbReference>
<feature type="compositionally biased region" description="Polar residues" evidence="6">
    <location>
        <begin position="150"/>
        <end position="167"/>
    </location>
</feature>
<keyword evidence="1" id="KW-0479">Metal-binding</keyword>
<feature type="domain" description="C2H2-type" evidence="7">
    <location>
        <begin position="258"/>
        <end position="284"/>
    </location>
</feature>
<evidence type="ECO:0000259" key="7">
    <source>
        <dbReference type="PROSITE" id="PS50157"/>
    </source>
</evidence>
<name>A0A517L229_9PEZI</name>
<dbReference type="InterPro" id="IPR036236">
    <property type="entry name" value="Znf_C2H2_sf"/>
</dbReference>
<evidence type="ECO:0000256" key="6">
    <source>
        <dbReference type="SAM" id="MobiDB-lite"/>
    </source>
</evidence>
<organism evidence="8 9">
    <name type="scientific">Venturia effusa</name>
    <dbReference type="NCBI Taxonomy" id="50376"/>
    <lineage>
        <taxon>Eukaryota</taxon>
        <taxon>Fungi</taxon>
        <taxon>Dikarya</taxon>
        <taxon>Ascomycota</taxon>
        <taxon>Pezizomycotina</taxon>
        <taxon>Dothideomycetes</taxon>
        <taxon>Pleosporomycetidae</taxon>
        <taxon>Venturiales</taxon>
        <taxon>Venturiaceae</taxon>
        <taxon>Venturia</taxon>
    </lineage>
</organism>
<evidence type="ECO:0000256" key="3">
    <source>
        <dbReference type="ARBA" id="ARBA00022771"/>
    </source>
</evidence>
<evidence type="ECO:0000256" key="1">
    <source>
        <dbReference type="ARBA" id="ARBA00022723"/>
    </source>
</evidence>
<dbReference type="PANTHER" id="PTHR19818:SF139">
    <property type="entry name" value="PAIR-RULE PROTEIN ODD-PAIRED"/>
    <property type="match status" value="1"/>
</dbReference>
<evidence type="ECO:0000256" key="2">
    <source>
        <dbReference type="ARBA" id="ARBA00022737"/>
    </source>
</evidence>
<protein>
    <recommendedName>
        <fullName evidence="7">C2H2-type domain-containing protein</fullName>
    </recommendedName>
</protein>
<reference evidence="8 9" key="1">
    <citation type="submission" date="2019-07" db="EMBL/GenBank/DDBJ databases">
        <title>Finished genome of Venturia effusa.</title>
        <authorList>
            <person name="Young C.A."/>
            <person name="Cox M.P."/>
            <person name="Ganley A.R.D."/>
            <person name="David W.J."/>
        </authorList>
    </citation>
    <scope>NUCLEOTIDE SEQUENCE [LARGE SCALE GENOMIC DNA]</scope>
    <source>
        <strain evidence="9">albino</strain>
    </source>
</reference>
<dbReference type="AlphaFoldDB" id="A0A517L229"/>
<dbReference type="GO" id="GO:0000981">
    <property type="term" value="F:DNA-binding transcription factor activity, RNA polymerase II-specific"/>
    <property type="evidence" value="ECO:0007669"/>
    <property type="project" value="TreeGrafter"/>
</dbReference>